<evidence type="ECO:0000313" key="1">
    <source>
        <dbReference type="EMBL" id="NHK98243.1"/>
    </source>
</evidence>
<proteinExistence type="predicted"/>
<dbReference type="InterPro" id="IPR021549">
    <property type="entry name" value="DUF2894"/>
</dbReference>
<evidence type="ECO:0000313" key="2">
    <source>
        <dbReference type="Proteomes" id="UP000802098"/>
    </source>
</evidence>
<gene>
    <name evidence="1" type="ORF">G7087_07640</name>
</gene>
<comment type="caution">
    <text evidence="1">The sequence shown here is derived from an EMBL/GenBank/DDBJ whole genome shotgun (WGS) entry which is preliminary data.</text>
</comment>
<protein>
    <submittedName>
        <fullName evidence="1">DUF2894 domain-containing protein</fullName>
    </submittedName>
</protein>
<accession>A0ABX0HT79</accession>
<reference evidence="1 2" key="1">
    <citation type="submission" date="2020-03" db="EMBL/GenBank/DDBJ databases">
        <title>Rubrivivax benzoatilyticus JA2 (sequenced after 10 years sub-culturing).</title>
        <authorList>
            <person name="Gupta D."/>
            <person name="Chintalapati S."/>
            <person name="Chintalapati V.R."/>
        </authorList>
    </citation>
    <scope>NUCLEOTIDE SEQUENCE [LARGE SCALE GENOMIC DNA]</scope>
    <source>
        <strain evidence="1 2">JA2-Mal</strain>
    </source>
</reference>
<dbReference type="Proteomes" id="UP000802098">
    <property type="component" value="Unassembled WGS sequence"/>
</dbReference>
<dbReference type="EMBL" id="JAAOCD010000003">
    <property type="protein sequence ID" value="NHK98243.1"/>
    <property type="molecule type" value="Genomic_DNA"/>
</dbReference>
<organism evidence="1 2">
    <name type="scientific">Rubrivivax benzoatilyticus</name>
    <dbReference type="NCBI Taxonomy" id="316997"/>
    <lineage>
        <taxon>Bacteria</taxon>
        <taxon>Pseudomonadati</taxon>
        <taxon>Pseudomonadota</taxon>
        <taxon>Betaproteobacteria</taxon>
        <taxon>Burkholderiales</taxon>
        <taxon>Sphaerotilaceae</taxon>
        <taxon>Rubrivivax</taxon>
    </lineage>
</organism>
<keyword evidence="2" id="KW-1185">Reference proteome</keyword>
<sequence length="195" mass="20783">MNAAADEDVFAALAARRAVPGAEPVALAVAEALARRAAAAEGETRRLLLAQLQRRIDAIANVPPAAPAAALPPPWAGLSSLVDRLGRAEAPPPRRQVRAPAPPLLKTVAALQPTVGRLKTEHRLRQARAQVPENAGPLHSSRVVHRMLQTLHADAPAYLQALSASVEALAELERAFEAGLRPAGREARGERRRQR</sequence>
<dbReference type="Pfam" id="PF11445">
    <property type="entry name" value="DUF2894"/>
    <property type="match status" value="1"/>
</dbReference>
<dbReference type="RefSeq" id="WP_009859027.1">
    <property type="nucleotide sequence ID" value="NZ_JAAOCD010000003.1"/>
</dbReference>
<name>A0ABX0HT79_9BURK</name>